<dbReference type="GO" id="GO:0004852">
    <property type="term" value="F:uroporphyrinogen-III synthase activity"/>
    <property type="evidence" value="ECO:0007669"/>
    <property type="project" value="UniProtKB-UniRule"/>
</dbReference>
<dbReference type="Gene3D" id="3.40.50.10090">
    <property type="match status" value="2"/>
</dbReference>
<dbReference type="GO" id="GO:0006782">
    <property type="term" value="P:protoporphyrinogen IX biosynthetic process"/>
    <property type="evidence" value="ECO:0007669"/>
    <property type="project" value="UniProtKB-UniRule"/>
</dbReference>
<proteinExistence type="inferred from homology"/>
<evidence type="ECO:0000256" key="9">
    <source>
        <dbReference type="RuleBase" id="RU366031"/>
    </source>
</evidence>
<protein>
    <recommendedName>
        <fullName evidence="7 9">Uroporphyrinogen-III synthase</fullName>
        <ecNumber evidence="3 9">4.2.1.75</ecNumber>
    </recommendedName>
</protein>
<dbReference type="InterPro" id="IPR039793">
    <property type="entry name" value="UROS/Hem4"/>
</dbReference>
<dbReference type="GO" id="GO:0006780">
    <property type="term" value="P:uroporphyrinogen III biosynthetic process"/>
    <property type="evidence" value="ECO:0007669"/>
    <property type="project" value="UniProtKB-UniRule"/>
</dbReference>
<evidence type="ECO:0000256" key="3">
    <source>
        <dbReference type="ARBA" id="ARBA00013109"/>
    </source>
</evidence>
<comment type="catalytic activity">
    <reaction evidence="8 9">
        <text>hydroxymethylbilane = uroporphyrinogen III + H2O</text>
        <dbReference type="Rhea" id="RHEA:18965"/>
        <dbReference type="ChEBI" id="CHEBI:15377"/>
        <dbReference type="ChEBI" id="CHEBI:57308"/>
        <dbReference type="ChEBI" id="CHEBI:57845"/>
        <dbReference type="EC" id="4.2.1.75"/>
    </reaction>
</comment>
<dbReference type="RefSeq" id="WP_155666230.1">
    <property type="nucleotide sequence ID" value="NZ_WOCA01000001.1"/>
</dbReference>
<comment type="function">
    <text evidence="6 9">Catalyzes cyclization of the linear tetrapyrrole, hydroxymethylbilane, to the macrocyclic uroporphyrinogen III.</text>
</comment>
<evidence type="ECO:0000256" key="4">
    <source>
        <dbReference type="ARBA" id="ARBA00023239"/>
    </source>
</evidence>
<dbReference type="PANTHER" id="PTHR38042:SF1">
    <property type="entry name" value="UROPORPHYRINOGEN-III SYNTHASE, CHLOROPLASTIC"/>
    <property type="match status" value="1"/>
</dbReference>
<evidence type="ECO:0000313" key="12">
    <source>
        <dbReference type="Proteomes" id="UP000469125"/>
    </source>
</evidence>
<keyword evidence="5 9" id="KW-0627">Porphyrin biosynthesis</keyword>
<dbReference type="EMBL" id="WOCA01000001">
    <property type="protein sequence ID" value="MUK86960.1"/>
    <property type="molecule type" value="Genomic_DNA"/>
</dbReference>
<dbReference type="PANTHER" id="PTHR38042">
    <property type="entry name" value="UROPORPHYRINOGEN-III SYNTHASE, CHLOROPLASTIC"/>
    <property type="match status" value="1"/>
</dbReference>
<dbReference type="CDD" id="cd06578">
    <property type="entry name" value="HemD"/>
    <property type="match status" value="1"/>
</dbReference>
<reference evidence="11 12" key="1">
    <citation type="submission" date="2019-11" db="EMBL/GenBank/DDBJ databases">
        <authorList>
            <person name="Li X."/>
        </authorList>
    </citation>
    <scope>NUCLEOTIDE SEQUENCE [LARGE SCALE GENOMIC DNA]</scope>
    <source>
        <strain evidence="11 12">L9</strain>
    </source>
</reference>
<accession>A0A6N8FBN4</accession>
<dbReference type="InterPro" id="IPR003754">
    <property type="entry name" value="4pyrrol_synth_uPrphyn_synth"/>
</dbReference>
<evidence type="ECO:0000259" key="10">
    <source>
        <dbReference type="Pfam" id="PF02602"/>
    </source>
</evidence>
<dbReference type="InterPro" id="IPR036108">
    <property type="entry name" value="4pyrrol_syn_uPrphyn_synt_sf"/>
</dbReference>
<sequence length="259" mass="29932">MSRSLHEKKILVTREKMQAKQFSEKILEYGGIPIEVPLLKISCKKDRNTEEILSRLFRYKWLFFTSSNGVHCFFQLLKRYHINVNQIQTINIAVVGNKTGNAVKEYGLTPSFKPTIYNAERMAKEFLSSVPEREPILLIRGNLSREVLPEKFNQLEIKFDTIEVYETIFDEGIQDRLNRVLEENTFNFITFTSPSTVEAFVQMIQAGELKTKAFNTICVCIGTTTEQRARKLGFINTVVPTEYTIDGMIECMSNFKERG</sequence>
<comment type="pathway">
    <text evidence="1 9">Porphyrin-containing compound metabolism; protoporphyrin-IX biosynthesis; coproporphyrinogen-III from 5-aminolevulinate: step 3/4.</text>
</comment>
<dbReference type="EC" id="4.2.1.75" evidence="3 9"/>
<evidence type="ECO:0000256" key="8">
    <source>
        <dbReference type="ARBA" id="ARBA00048617"/>
    </source>
</evidence>
<evidence type="ECO:0000256" key="2">
    <source>
        <dbReference type="ARBA" id="ARBA00008133"/>
    </source>
</evidence>
<evidence type="ECO:0000256" key="7">
    <source>
        <dbReference type="ARBA" id="ARBA00040167"/>
    </source>
</evidence>
<dbReference type="AlphaFoldDB" id="A0A6N8FBN4"/>
<comment type="similarity">
    <text evidence="2 9">Belongs to the uroporphyrinogen-III synthase family.</text>
</comment>
<evidence type="ECO:0000256" key="1">
    <source>
        <dbReference type="ARBA" id="ARBA00004772"/>
    </source>
</evidence>
<evidence type="ECO:0000256" key="5">
    <source>
        <dbReference type="ARBA" id="ARBA00023244"/>
    </source>
</evidence>
<gene>
    <name evidence="11" type="ORF">GMD78_00905</name>
</gene>
<dbReference type="Pfam" id="PF02602">
    <property type="entry name" value="HEM4"/>
    <property type="match status" value="1"/>
</dbReference>
<name>A0A6N8FBN4_9BACI</name>
<keyword evidence="4 9" id="KW-0456">Lyase</keyword>
<organism evidence="11 12">
    <name type="scientific">Ornithinibacillus caprae</name>
    <dbReference type="NCBI Taxonomy" id="2678566"/>
    <lineage>
        <taxon>Bacteria</taxon>
        <taxon>Bacillati</taxon>
        <taxon>Bacillota</taxon>
        <taxon>Bacilli</taxon>
        <taxon>Bacillales</taxon>
        <taxon>Bacillaceae</taxon>
        <taxon>Ornithinibacillus</taxon>
    </lineage>
</organism>
<evidence type="ECO:0000313" key="11">
    <source>
        <dbReference type="EMBL" id="MUK86960.1"/>
    </source>
</evidence>
<dbReference type="Proteomes" id="UP000469125">
    <property type="component" value="Unassembled WGS sequence"/>
</dbReference>
<feature type="domain" description="Tetrapyrrole biosynthesis uroporphyrinogen III synthase" evidence="10">
    <location>
        <begin position="21"/>
        <end position="250"/>
    </location>
</feature>
<dbReference type="UniPathway" id="UPA00251">
    <property type="reaction ID" value="UER00320"/>
</dbReference>
<keyword evidence="12" id="KW-1185">Reference proteome</keyword>
<dbReference type="SUPFAM" id="SSF69618">
    <property type="entry name" value="HemD-like"/>
    <property type="match status" value="1"/>
</dbReference>
<comment type="caution">
    <text evidence="11">The sequence shown here is derived from an EMBL/GenBank/DDBJ whole genome shotgun (WGS) entry which is preliminary data.</text>
</comment>
<evidence type="ECO:0000256" key="6">
    <source>
        <dbReference type="ARBA" id="ARBA00037589"/>
    </source>
</evidence>